<dbReference type="KEGG" id="tnu:BD01_1379"/>
<dbReference type="AlphaFoldDB" id="W8P640"/>
<evidence type="ECO:0000313" key="1">
    <source>
        <dbReference type="EMBL" id="AHL22990.1"/>
    </source>
</evidence>
<organism evidence="1 2">
    <name type="scientific">Thermococcus nautili</name>
    <dbReference type="NCBI Taxonomy" id="195522"/>
    <lineage>
        <taxon>Archaea</taxon>
        <taxon>Methanobacteriati</taxon>
        <taxon>Methanobacteriota</taxon>
        <taxon>Thermococci</taxon>
        <taxon>Thermococcales</taxon>
        <taxon>Thermococcaceae</taxon>
        <taxon>Thermococcus</taxon>
    </lineage>
</organism>
<sequence>MKEVIILFRCSIIQGNRIKVKEVKVTKEYANRKCETLVKFPEGWSLNDIERCLLYTWGCYKLNGKYVGDNFYLSFDCSESYHFDFDYNECYVELIL</sequence>
<dbReference type="HOGENOM" id="CLU_2353359_0_0_2"/>
<accession>W8P640</accession>
<dbReference type="Proteomes" id="UP000019434">
    <property type="component" value="Chromosome"/>
</dbReference>
<evidence type="ECO:0000313" key="2">
    <source>
        <dbReference type="Proteomes" id="UP000019434"/>
    </source>
</evidence>
<keyword evidence="2" id="KW-1185">Reference proteome</keyword>
<gene>
    <name evidence="1" type="ORF">BD01_1379</name>
</gene>
<protein>
    <submittedName>
        <fullName evidence="1">Uncharacterized protein</fullName>
    </submittedName>
</protein>
<dbReference type="EMBL" id="CP007264">
    <property type="protein sequence ID" value="AHL22990.1"/>
    <property type="molecule type" value="Genomic_DNA"/>
</dbReference>
<name>W8P640_9EURY</name>
<dbReference type="RefSeq" id="WP_042691155.1">
    <property type="nucleotide sequence ID" value="NZ_CP007264.1"/>
</dbReference>
<dbReference type="STRING" id="195522.BD01_1379"/>
<reference evidence="1 2" key="1">
    <citation type="submission" date="2014-02" db="EMBL/GenBank/DDBJ databases">
        <title>Genome Sequence of an Hyperthermophilic Archaeon, Thermococcus nautili 30-1, producing viral vesicles.</title>
        <authorList>
            <person name="Oberto J."/>
            <person name="Gaudin M."/>
            <person name="Cossu M."/>
            <person name="Gorlas A."/>
            <person name="Slesarev A."/>
            <person name="Marguet E."/>
            <person name="Forterre P."/>
        </authorList>
    </citation>
    <scope>NUCLEOTIDE SEQUENCE [LARGE SCALE GENOMIC DNA]</scope>
    <source>
        <strain evidence="1 2">30-1</strain>
    </source>
</reference>
<dbReference type="GeneID" id="24958699"/>
<proteinExistence type="predicted"/>